<proteinExistence type="predicted"/>
<reference evidence="5" key="2">
    <citation type="submission" date="2020-09" db="EMBL/GenBank/DDBJ databases">
        <authorList>
            <person name="Sun Q."/>
            <person name="Ohkuma M."/>
        </authorList>
    </citation>
    <scope>NUCLEOTIDE SEQUENCE</scope>
    <source>
        <strain evidence="5">JCM 4234</strain>
    </source>
</reference>
<dbReference type="PANTHER" id="PTHR43712">
    <property type="entry name" value="PUTATIVE (AFU_ORTHOLOGUE AFUA_4G14580)-RELATED"/>
    <property type="match status" value="1"/>
</dbReference>
<reference evidence="5" key="1">
    <citation type="journal article" date="2014" name="Int. J. Syst. Evol. Microbiol.">
        <title>Complete genome sequence of Corynebacterium casei LMG S-19264T (=DSM 44701T), isolated from a smear-ripened cheese.</title>
        <authorList>
            <consortium name="US DOE Joint Genome Institute (JGI-PGF)"/>
            <person name="Walter F."/>
            <person name="Albersmeier A."/>
            <person name="Kalinowski J."/>
            <person name="Ruckert C."/>
        </authorList>
    </citation>
    <scope>NUCLEOTIDE SEQUENCE</scope>
    <source>
        <strain evidence="5">JCM 4234</strain>
    </source>
</reference>
<evidence type="ECO:0000313" key="6">
    <source>
        <dbReference type="Proteomes" id="UP000653493"/>
    </source>
</evidence>
<dbReference type="Gene3D" id="3.40.50.150">
    <property type="entry name" value="Vaccinia Virus protein VP39"/>
    <property type="match status" value="1"/>
</dbReference>
<dbReference type="SUPFAM" id="SSF53335">
    <property type="entry name" value="S-adenosyl-L-methionine-dependent methyltransferases"/>
    <property type="match status" value="1"/>
</dbReference>
<dbReference type="Pfam" id="PF08242">
    <property type="entry name" value="Methyltransf_12"/>
    <property type="match status" value="1"/>
</dbReference>
<evidence type="ECO:0000256" key="1">
    <source>
        <dbReference type="ARBA" id="ARBA00022603"/>
    </source>
</evidence>
<dbReference type="CDD" id="cd02440">
    <property type="entry name" value="AdoMet_MTases"/>
    <property type="match status" value="1"/>
</dbReference>
<gene>
    <name evidence="5" type="ORF">GCM10010238_37530</name>
</gene>
<dbReference type="InterPro" id="IPR013217">
    <property type="entry name" value="Methyltransf_12"/>
</dbReference>
<name>A0A918LGK0_STRGD</name>
<dbReference type="GO" id="GO:0008168">
    <property type="term" value="F:methyltransferase activity"/>
    <property type="evidence" value="ECO:0007669"/>
    <property type="project" value="UniProtKB-KW"/>
</dbReference>
<dbReference type="GO" id="GO:0032259">
    <property type="term" value="P:methylation"/>
    <property type="evidence" value="ECO:0007669"/>
    <property type="project" value="UniProtKB-KW"/>
</dbReference>
<protein>
    <submittedName>
        <fullName evidence="5">Methyltransferase type 12</fullName>
    </submittedName>
</protein>
<evidence type="ECO:0000259" key="4">
    <source>
        <dbReference type="Pfam" id="PF08242"/>
    </source>
</evidence>
<dbReference type="SUPFAM" id="SSF46785">
    <property type="entry name" value="Winged helix' DNA-binding domain"/>
    <property type="match status" value="1"/>
</dbReference>
<dbReference type="InterPro" id="IPR029063">
    <property type="entry name" value="SAM-dependent_MTases_sf"/>
</dbReference>
<accession>A0A918LGK0</accession>
<sequence>MATHDIAAQHLADGIAASGPAPDLAAAAAFLEMGDRLGVVAHLDPDRTLETAEVAAALDLPEPALVRYLDAVESAGLVIREGEGRYRACPDFDTIRHQAGYISWTMNANRPFIENARDFFTDWDKAARTHVRDYREVAVSSQWMGSHAFYPTALATIIDAAPRKVVDLGAGTCRLLIEVLGAVPGSTGVGLDFAADACRAAEQAVAQAGMTDRLTVVERTIQSVATDPGVLEGADVIHAGFVFHDMLPEEEDVCDQVLANCRESLAPGGFLAITDAVPYLRNDRERRFSAAVSYYHGEFMRRRLQSEEEWVERLRGAGFSDVRALTLAFPTGRLFLAHR</sequence>
<keyword evidence="6" id="KW-1185">Reference proteome</keyword>
<dbReference type="SMR" id="A0A918LGK0"/>
<dbReference type="EMBL" id="BMSL01000009">
    <property type="protein sequence ID" value="GGS44256.1"/>
    <property type="molecule type" value="Genomic_DNA"/>
</dbReference>
<dbReference type="Proteomes" id="UP000653493">
    <property type="component" value="Unassembled WGS sequence"/>
</dbReference>
<dbReference type="InterPro" id="IPR036390">
    <property type="entry name" value="WH_DNA-bd_sf"/>
</dbReference>
<evidence type="ECO:0000313" key="5">
    <source>
        <dbReference type="EMBL" id="GGS44256.1"/>
    </source>
</evidence>
<evidence type="ECO:0000256" key="3">
    <source>
        <dbReference type="ARBA" id="ARBA00022691"/>
    </source>
</evidence>
<evidence type="ECO:0000256" key="2">
    <source>
        <dbReference type="ARBA" id="ARBA00022679"/>
    </source>
</evidence>
<dbReference type="InterPro" id="IPR036388">
    <property type="entry name" value="WH-like_DNA-bd_sf"/>
</dbReference>
<comment type="caution">
    <text evidence="5">The sequence shown here is derived from an EMBL/GenBank/DDBJ whole genome shotgun (WGS) entry which is preliminary data.</text>
</comment>
<feature type="domain" description="Methyltransferase type 12" evidence="4">
    <location>
        <begin position="166"/>
        <end position="271"/>
    </location>
</feature>
<organism evidence="5 6">
    <name type="scientific">Streptomyces griseoviridis</name>
    <dbReference type="NCBI Taxonomy" id="45398"/>
    <lineage>
        <taxon>Bacteria</taxon>
        <taxon>Bacillati</taxon>
        <taxon>Actinomycetota</taxon>
        <taxon>Actinomycetes</taxon>
        <taxon>Kitasatosporales</taxon>
        <taxon>Streptomycetaceae</taxon>
        <taxon>Streptomyces</taxon>
    </lineage>
</organism>
<keyword evidence="1 5" id="KW-0489">Methyltransferase</keyword>
<keyword evidence="3" id="KW-0949">S-adenosyl-L-methionine</keyword>
<keyword evidence="2" id="KW-0808">Transferase</keyword>
<dbReference type="PANTHER" id="PTHR43712:SF2">
    <property type="entry name" value="O-METHYLTRANSFERASE CICE"/>
    <property type="match status" value="1"/>
</dbReference>
<dbReference type="AlphaFoldDB" id="A0A918LGK0"/>
<dbReference type="Gene3D" id="1.10.10.10">
    <property type="entry name" value="Winged helix-like DNA-binding domain superfamily/Winged helix DNA-binding domain"/>
    <property type="match status" value="1"/>
</dbReference>